<sequence>MERAVTFIRTTHGMVEALKIVILRLSHTRTTNHPIPMQYSIPFQCLPILSCTSSSTTSGHTITITLCQILLVIQLGTVTQLQTPLLVTPVPVSSHPHQELHRGKVIQVLLLHLLFRLQVLESLKINIITRQSRRTLQCWKTTMLTRNQVTQGLKPLCQPDTSMPQNNVNLNPVQQSNNGDQQKTVFVTPETSNENKVQVPRIAPGFSMVIPKSEKKILGADLAKKPTYVSVSMLKNGTDARSLPFSLRNYATRNFNHCKDEAQRAACQSMIEEIKNKAIADGTLLTKNWDTEPLLPLLGSVATIKETRFVLVASMDSDNVAF</sequence>
<dbReference type="EMBL" id="JAAALK010000082">
    <property type="protein sequence ID" value="KAG8085847.1"/>
    <property type="molecule type" value="Genomic_DNA"/>
</dbReference>
<organism evidence="1 2">
    <name type="scientific">Zizania palustris</name>
    <name type="common">Northern wild rice</name>
    <dbReference type="NCBI Taxonomy" id="103762"/>
    <lineage>
        <taxon>Eukaryota</taxon>
        <taxon>Viridiplantae</taxon>
        <taxon>Streptophyta</taxon>
        <taxon>Embryophyta</taxon>
        <taxon>Tracheophyta</taxon>
        <taxon>Spermatophyta</taxon>
        <taxon>Magnoliopsida</taxon>
        <taxon>Liliopsida</taxon>
        <taxon>Poales</taxon>
        <taxon>Poaceae</taxon>
        <taxon>BOP clade</taxon>
        <taxon>Oryzoideae</taxon>
        <taxon>Oryzeae</taxon>
        <taxon>Zizaniinae</taxon>
        <taxon>Zizania</taxon>
    </lineage>
</organism>
<dbReference type="OrthoDB" id="199574at2759"/>
<dbReference type="PANTHER" id="PTHR12436">
    <property type="entry name" value="80 KDA MCM3-ASSOCIATED PROTEIN"/>
    <property type="match status" value="1"/>
</dbReference>
<gene>
    <name evidence="1" type="ORF">GUJ93_ZPchr0010g7755</name>
</gene>
<comment type="caution">
    <text evidence="1">The sequence shown here is derived from an EMBL/GenBank/DDBJ whole genome shotgun (WGS) entry which is preliminary data.</text>
</comment>
<evidence type="ECO:0000313" key="2">
    <source>
        <dbReference type="Proteomes" id="UP000729402"/>
    </source>
</evidence>
<dbReference type="AlphaFoldDB" id="A0A8J5WD88"/>
<name>A0A8J5WD88_ZIZPA</name>
<dbReference type="GO" id="GO:0005634">
    <property type="term" value="C:nucleus"/>
    <property type="evidence" value="ECO:0007669"/>
    <property type="project" value="TreeGrafter"/>
</dbReference>
<keyword evidence="2" id="KW-1185">Reference proteome</keyword>
<dbReference type="Proteomes" id="UP000729402">
    <property type="component" value="Unassembled WGS sequence"/>
</dbReference>
<protein>
    <submittedName>
        <fullName evidence="1">Uncharacterized protein</fullName>
    </submittedName>
</protein>
<evidence type="ECO:0000313" key="1">
    <source>
        <dbReference type="EMBL" id="KAG8085847.1"/>
    </source>
</evidence>
<reference evidence="1" key="1">
    <citation type="journal article" date="2021" name="bioRxiv">
        <title>Whole Genome Assembly and Annotation of Northern Wild Rice, Zizania palustris L., Supports a Whole Genome Duplication in the Zizania Genus.</title>
        <authorList>
            <person name="Haas M."/>
            <person name="Kono T."/>
            <person name="Macchietto M."/>
            <person name="Millas R."/>
            <person name="McGilp L."/>
            <person name="Shao M."/>
            <person name="Duquette J."/>
            <person name="Hirsch C.N."/>
            <person name="Kimball J."/>
        </authorList>
    </citation>
    <scope>NUCLEOTIDE SEQUENCE</scope>
    <source>
        <tissue evidence="1">Fresh leaf tissue</tissue>
    </source>
</reference>
<dbReference type="InterPro" id="IPR045107">
    <property type="entry name" value="SAC3/GANP/THP3"/>
</dbReference>
<reference evidence="1" key="2">
    <citation type="submission" date="2021-02" db="EMBL/GenBank/DDBJ databases">
        <authorList>
            <person name="Kimball J.A."/>
            <person name="Haas M.W."/>
            <person name="Macchietto M."/>
            <person name="Kono T."/>
            <person name="Duquette J."/>
            <person name="Shao M."/>
        </authorList>
    </citation>
    <scope>NUCLEOTIDE SEQUENCE</scope>
    <source>
        <tissue evidence="1">Fresh leaf tissue</tissue>
    </source>
</reference>
<dbReference type="PANTHER" id="PTHR12436:SF33">
    <property type="entry name" value="OS05G0462600 PROTEIN"/>
    <property type="match status" value="1"/>
</dbReference>
<accession>A0A8J5WD88</accession>
<proteinExistence type="predicted"/>